<feature type="domain" description="NB-ARC" evidence="6">
    <location>
        <begin position="186"/>
        <end position="359"/>
    </location>
</feature>
<dbReference type="Proteomes" id="UP000324705">
    <property type="component" value="Chromosome 1A"/>
</dbReference>
<evidence type="ECO:0000259" key="6">
    <source>
        <dbReference type="Pfam" id="PF00931"/>
    </source>
</evidence>
<keyword evidence="4" id="KW-0547">Nucleotide-binding</keyword>
<dbReference type="InterPro" id="IPR041118">
    <property type="entry name" value="Rx_N"/>
</dbReference>
<dbReference type="SUPFAM" id="SSF52540">
    <property type="entry name" value="P-loop containing nucleoside triphosphate hydrolases"/>
    <property type="match status" value="1"/>
</dbReference>
<dbReference type="InterPro" id="IPR027417">
    <property type="entry name" value="P-loop_NTPase"/>
</dbReference>
<evidence type="ECO:0000256" key="3">
    <source>
        <dbReference type="ARBA" id="ARBA00022737"/>
    </source>
</evidence>
<evidence type="ECO:0000313" key="9">
    <source>
        <dbReference type="Proteomes" id="UP000324705"/>
    </source>
</evidence>
<dbReference type="Gene3D" id="3.40.50.300">
    <property type="entry name" value="P-loop containing nucleotide triphosphate hydrolases"/>
    <property type="match status" value="1"/>
</dbReference>
<feature type="domain" description="Disease resistance N-terminal" evidence="7">
    <location>
        <begin position="14"/>
        <end position="84"/>
    </location>
</feature>
<proteinExistence type="inferred from homology"/>
<keyword evidence="3" id="KW-0677">Repeat</keyword>
<comment type="similarity">
    <text evidence="1">Belongs to the disease resistance NB-LRR family.</text>
</comment>
<dbReference type="InterPro" id="IPR038005">
    <property type="entry name" value="RX-like_CC"/>
</dbReference>
<keyword evidence="5" id="KW-0611">Plant defense</keyword>
<evidence type="ECO:0000259" key="7">
    <source>
        <dbReference type="Pfam" id="PF18052"/>
    </source>
</evidence>
<dbReference type="Pfam" id="PF00931">
    <property type="entry name" value="NB-ARC"/>
    <property type="match status" value="1"/>
</dbReference>
<dbReference type="GO" id="GO:0043531">
    <property type="term" value="F:ADP binding"/>
    <property type="evidence" value="ECO:0007669"/>
    <property type="project" value="InterPro"/>
</dbReference>
<evidence type="ECO:0000256" key="2">
    <source>
        <dbReference type="ARBA" id="ARBA00022614"/>
    </source>
</evidence>
<evidence type="ECO:0000313" key="8">
    <source>
        <dbReference type="EMBL" id="VAH01852.1"/>
    </source>
</evidence>
<dbReference type="Pfam" id="PF18052">
    <property type="entry name" value="Rx_N"/>
    <property type="match status" value="1"/>
</dbReference>
<dbReference type="OMA" id="YSHINEP"/>
<dbReference type="AlphaFoldDB" id="A0A9R0USV3"/>
<dbReference type="PANTHER" id="PTHR19338:SF58">
    <property type="entry name" value="OS09G0517100 PROTEIN"/>
    <property type="match status" value="1"/>
</dbReference>
<dbReference type="CDD" id="cd14798">
    <property type="entry name" value="RX-CC_like"/>
    <property type="match status" value="1"/>
</dbReference>
<dbReference type="EMBL" id="LT934111">
    <property type="protein sequence ID" value="VAH01852.1"/>
    <property type="molecule type" value="Genomic_DNA"/>
</dbReference>
<dbReference type="PANTHER" id="PTHR19338">
    <property type="entry name" value="TRANSLOCASE OF INNER MITOCHONDRIAL MEMBRANE 13 HOMOLOG"/>
    <property type="match status" value="1"/>
</dbReference>
<dbReference type="GO" id="GO:0006952">
    <property type="term" value="P:defense response"/>
    <property type="evidence" value="ECO:0007669"/>
    <property type="project" value="UniProtKB-KW"/>
</dbReference>
<name>A0A9R0USV3_TRITD</name>
<dbReference type="InterPro" id="IPR002182">
    <property type="entry name" value="NB-ARC"/>
</dbReference>
<evidence type="ECO:0000256" key="4">
    <source>
        <dbReference type="ARBA" id="ARBA00022741"/>
    </source>
</evidence>
<dbReference type="Gramene" id="TRITD1Av1G026960.1">
    <property type="protein sequence ID" value="TRITD1Av1G026960.1"/>
    <property type="gene ID" value="TRITD1Av1G026960"/>
</dbReference>
<organism evidence="8 9">
    <name type="scientific">Triticum turgidum subsp. durum</name>
    <name type="common">Durum wheat</name>
    <name type="synonym">Triticum durum</name>
    <dbReference type="NCBI Taxonomy" id="4567"/>
    <lineage>
        <taxon>Eukaryota</taxon>
        <taxon>Viridiplantae</taxon>
        <taxon>Streptophyta</taxon>
        <taxon>Embryophyta</taxon>
        <taxon>Tracheophyta</taxon>
        <taxon>Spermatophyta</taxon>
        <taxon>Magnoliopsida</taxon>
        <taxon>Liliopsida</taxon>
        <taxon>Poales</taxon>
        <taxon>Poaceae</taxon>
        <taxon>BOP clade</taxon>
        <taxon>Pooideae</taxon>
        <taxon>Triticodae</taxon>
        <taxon>Triticeae</taxon>
        <taxon>Triticinae</taxon>
        <taxon>Triticum</taxon>
    </lineage>
</organism>
<gene>
    <name evidence="8" type="ORF">TRITD_1Av1G026960</name>
</gene>
<keyword evidence="2" id="KW-0433">Leucine-rich repeat</keyword>
<dbReference type="Gene3D" id="1.20.5.4130">
    <property type="match status" value="1"/>
</dbReference>
<sequence>MTDSLGFGLAKSMVDGALTNVKSAIQEEAKLRRSAKRDLVLITDEFEMMRSFFVDATAERVDSQVAMTWVRQVRDLAYDVEDCIGFVVHLDQGTRWWWRMVPSCMAPAIPLNEAVEEIDQLKARMECVCIRNTRYNLNGGNVGSNPPAVTASSSSMLALARDAARRQQGPGDLTQLITNKGNADPQLLQVISVWGTGGDLGTTSIIRKAYNDPEICQNFACRAWVKLTHPFNPDDFLRHFMAQVYAADACRSGELQGADVGAHVLTKMKGKHEEDLLREFVHQVNTKTYLVVLDNLTDMLDWDAVRTFLPDMGNGSWIIVSTHHFEIASLCIGHSYQPMELKHFSSNHSVCAFFKEVLNTTEIYTWNQLRLK</sequence>
<protein>
    <submittedName>
        <fullName evidence="8">Uncharacterized protein</fullName>
    </submittedName>
</protein>
<accession>A0A9R0USV3</accession>
<evidence type="ECO:0000256" key="5">
    <source>
        <dbReference type="ARBA" id="ARBA00022821"/>
    </source>
</evidence>
<reference evidence="8 9" key="1">
    <citation type="submission" date="2017-09" db="EMBL/GenBank/DDBJ databases">
        <authorList>
            <consortium name="International Durum Wheat Genome Sequencing Consortium (IDWGSC)"/>
            <person name="Milanesi L."/>
        </authorList>
    </citation>
    <scope>NUCLEOTIDE SEQUENCE [LARGE SCALE GENOMIC DNA]</scope>
    <source>
        <strain evidence="9">cv. Svevo</strain>
    </source>
</reference>
<keyword evidence="9" id="KW-1185">Reference proteome</keyword>
<evidence type="ECO:0000256" key="1">
    <source>
        <dbReference type="ARBA" id="ARBA00008894"/>
    </source>
</evidence>